<dbReference type="STRING" id="1032480.MLP_17390"/>
<sequence>MVAEQIQNYVNLVGGLTKATKAKATEAAQGLLSATHLDDVATGASGKVAALTEEILAASRANRELLAKTISAEVDKAAAKLGFARNEDLDALRNEVDELRAAVAEQAARAEATQAQAEQAQAEPATKKATARKRAAAKKTTAAKKAAPAKRAAAKKTAEPPAEAAEPADAAATE</sequence>
<dbReference type="eggNOG" id="COG3937">
    <property type="taxonomic scope" value="Bacteria"/>
</dbReference>
<feature type="compositionally biased region" description="Low complexity" evidence="1">
    <location>
        <begin position="105"/>
        <end position="128"/>
    </location>
</feature>
<dbReference type="AlphaFoldDB" id="F5XS72"/>
<accession>F5XS72</accession>
<gene>
    <name evidence="2" type="ordered locus">MLP_17390</name>
</gene>
<feature type="compositionally biased region" description="Low complexity" evidence="1">
    <location>
        <begin position="138"/>
        <end position="151"/>
    </location>
</feature>
<feature type="region of interest" description="Disordered" evidence="1">
    <location>
        <begin position="105"/>
        <end position="174"/>
    </location>
</feature>
<dbReference type="Proteomes" id="UP000007947">
    <property type="component" value="Chromosome"/>
</dbReference>
<dbReference type="EMBL" id="AP012204">
    <property type="protein sequence ID" value="BAK34753.1"/>
    <property type="molecule type" value="Genomic_DNA"/>
</dbReference>
<proteinExistence type="predicted"/>
<keyword evidence="3" id="KW-1185">Reference proteome</keyword>
<reference evidence="2 3" key="1">
    <citation type="submission" date="2011-05" db="EMBL/GenBank/DDBJ databases">
        <title>Whole genome sequence of Microlunatus phosphovorus NM-1.</title>
        <authorList>
            <person name="Hosoyama A."/>
            <person name="Sasaki K."/>
            <person name="Harada T."/>
            <person name="Igarashi R."/>
            <person name="Kawakoshi A."/>
            <person name="Sasagawa M."/>
            <person name="Fukada J."/>
            <person name="Nakamura S."/>
            <person name="Katano Y."/>
            <person name="Hanada S."/>
            <person name="Kamagata Y."/>
            <person name="Nakamura N."/>
            <person name="Yamazaki S."/>
            <person name="Fujita N."/>
        </authorList>
    </citation>
    <scope>NUCLEOTIDE SEQUENCE [LARGE SCALE GENOMIC DNA]</scope>
    <source>
        <strain evidence="3">ATCC 700054 / DSM 10555 / JCM 9379 / NBRC 101784 / NCIMB 13414 / VKM Ac-1990 / NM-1</strain>
    </source>
</reference>
<evidence type="ECO:0000256" key="1">
    <source>
        <dbReference type="SAM" id="MobiDB-lite"/>
    </source>
</evidence>
<name>F5XS72_MICPN</name>
<evidence type="ECO:0000313" key="3">
    <source>
        <dbReference type="Proteomes" id="UP000007947"/>
    </source>
</evidence>
<organism evidence="2 3">
    <name type="scientific">Microlunatus phosphovorus (strain ATCC 700054 / DSM 10555 / JCM 9379 / NBRC 101784 / NCIMB 13414 / VKM Ac-1990 / NM-1)</name>
    <dbReference type="NCBI Taxonomy" id="1032480"/>
    <lineage>
        <taxon>Bacteria</taxon>
        <taxon>Bacillati</taxon>
        <taxon>Actinomycetota</taxon>
        <taxon>Actinomycetes</taxon>
        <taxon>Propionibacteriales</taxon>
        <taxon>Propionibacteriaceae</taxon>
        <taxon>Microlunatus</taxon>
    </lineage>
</organism>
<evidence type="ECO:0000313" key="2">
    <source>
        <dbReference type="EMBL" id="BAK34753.1"/>
    </source>
</evidence>
<dbReference type="HOGENOM" id="CLU_1538332_0_0_11"/>
<dbReference type="KEGG" id="mph:MLP_17390"/>
<dbReference type="RefSeq" id="WP_013862635.1">
    <property type="nucleotide sequence ID" value="NC_015635.1"/>
</dbReference>
<protein>
    <recommendedName>
        <fullName evidence="4">Polyhydroxyalkanoate synthesis protein PhaF</fullName>
    </recommendedName>
</protein>
<feature type="compositionally biased region" description="Low complexity" evidence="1">
    <location>
        <begin position="159"/>
        <end position="174"/>
    </location>
</feature>
<evidence type="ECO:0008006" key="4">
    <source>
        <dbReference type="Google" id="ProtNLM"/>
    </source>
</evidence>